<protein>
    <recommendedName>
        <fullName evidence="5">2-dehydro-3-deoxy-phosphogluconate aldolase</fullName>
        <ecNumber evidence="5">4.1.2.14</ecNumber>
    </recommendedName>
</protein>
<evidence type="ECO:0000256" key="2">
    <source>
        <dbReference type="ARBA" id="ARBA00004736"/>
    </source>
</evidence>
<dbReference type="PANTHER" id="PTHR30246:SF1">
    <property type="entry name" value="2-DEHYDRO-3-DEOXY-6-PHOSPHOGALACTONATE ALDOLASE-RELATED"/>
    <property type="match status" value="1"/>
</dbReference>
<evidence type="ECO:0000256" key="5">
    <source>
        <dbReference type="ARBA" id="ARBA00013063"/>
    </source>
</evidence>
<proteinExistence type="inferred from homology"/>
<dbReference type="EMBL" id="JAATLM010000001">
    <property type="protein sequence ID" value="NIZ69130.1"/>
    <property type="molecule type" value="Genomic_DNA"/>
</dbReference>
<reference evidence="9" key="1">
    <citation type="submission" date="2020-03" db="EMBL/GenBank/DDBJ databases">
        <title>Spirochaetal bacteria isolated from arthropods constitute a novel genus Entomospira genus novum within the order Spirochaetales.</title>
        <authorList>
            <person name="Grana-Miraglia L."/>
            <person name="Sikutova S."/>
            <person name="Fingerle V."/>
            <person name="Sing A."/>
            <person name="Castillo-Ramirez S."/>
            <person name="Margos G."/>
            <person name="Rudolf I."/>
        </authorList>
    </citation>
    <scope>NUCLEOTIDE SEQUENCE</scope>
    <source>
        <strain evidence="9">BR149</strain>
    </source>
</reference>
<dbReference type="SUPFAM" id="SSF51569">
    <property type="entry name" value="Aldolase"/>
    <property type="match status" value="1"/>
</dbReference>
<dbReference type="InterPro" id="IPR000887">
    <property type="entry name" value="Aldlse_KDPG_KHG"/>
</dbReference>
<dbReference type="PROSITE" id="PS00159">
    <property type="entry name" value="ALDOLASE_KDPG_KHG_1"/>
    <property type="match status" value="1"/>
</dbReference>
<dbReference type="CDD" id="cd00452">
    <property type="entry name" value="KDPG_aldolase"/>
    <property type="match status" value="1"/>
</dbReference>
<comment type="pathway">
    <text evidence="2">Carbohydrate acid metabolism; 2-dehydro-3-deoxy-D-gluconate degradation; D-glyceraldehyde 3-phosphate and pyruvate from 2-dehydro-3-deoxy-D-gluconate: step 2/2.</text>
</comment>
<sequence>MSDIMQKLGEAGLLPVIKIDRLEDAVPLVEALMAGGLPVAEVTFRTQVAPQAIATISKARPDVILGAGTILTTEQVDQAIAVGAKFLVSPGFNPTVVEHALKRGIPITPGVCTPSEVEQASSMGLNVLKFFPAEQFGGVAMLKTFYSVYPHIKFIPTGGVTLANLPEYIKQPNIHAVGGTWMVHSDLIKAKDWAKITQLAQEAVNVLHKIKK</sequence>
<evidence type="ECO:0000313" key="9">
    <source>
        <dbReference type="EMBL" id="NIZ69130.1"/>
    </source>
</evidence>
<dbReference type="InterPro" id="IPR031338">
    <property type="entry name" value="KDPG/KHG_AS_2"/>
</dbReference>
<dbReference type="Gene3D" id="3.20.20.70">
    <property type="entry name" value="Aldolase class I"/>
    <property type="match status" value="1"/>
</dbReference>
<comment type="subunit">
    <text evidence="4">Homotrimer.</text>
</comment>
<keyword evidence="7" id="KW-0704">Schiff base</keyword>
<dbReference type="RefSeq" id="WP_167695231.1">
    <property type="nucleotide sequence ID" value="NZ_CP118181.1"/>
</dbReference>
<dbReference type="PROSITE" id="PS00160">
    <property type="entry name" value="ALDOLASE_KDPG_KHG_2"/>
    <property type="match status" value="1"/>
</dbReference>
<dbReference type="PANTHER" id="PTHR30246">
    <property type="entry name" value="2-KETO-3-DEOXY-6-PHOSPHOGLUCONATE ALDOLASE"/>
    <property type="match status" value="1"/>
</dbReference>
<evidence type="ECO:0000256" key="1">
    <source>
        <dbReference type="ARBA" id="ARBA00000654"/>
    </source>
</evidence>
<evidence type="ECO:0000256" key="7">
    <source>
        <dbReference type="ARBA" id="ARBA00023270"/>
    </source>
</evidence>
<evidence type="ECO:0000256" key="4">
    <source>
        <dbReference type="ARBA" id="ARBA00011233"/>
    </source>
</evidence>
<dbReference type="AlphaFoldDB" id="A0A968GJR7"/>
<comment type="caution">
    <text evidence="9">The sequence shown here is derived from an EMBL/GenBank/DDBJ whole genome shotgun (WGS) entry which is preliminary data.</text>
</comment>
<dbReference type="EC" id="4.1.2.14" evidence="5"/>
<organism evidence="9 10">
    <name type="scientific">Entomospira culicis</name>
    <dbReference type="NCBI Taxonomy" id="2719989"/>
    <lineage>
        <taxon>Bacteria</taxon>
        <taxon>Pseudomonadati</taxon>
        <taxon>Spirochaetota</taxon>
        <taxon>Spirochaetia</taxon>
        <taxon>Spirochaetales</taxon>
        <taxon>Spirochaetaceae</taxon>
        <taxon>Entomospira</taxon>
    </lineage>
</organism>
<evidence type="ECO:0000313" key="10">
    <source>
        <dbReference type="Proteomes" id="UP000778951"/>
    </source>
</evidence>
<comment type="similarity">
    <text evidence="3">Belongs to the KHG/KDPG aldolase family.</text>
</comment>
<dbReference type="InterPro" id="IPR031337">
    <property type="entry name" value="KDPG/KHG_AS_1"/>
</dbReference>
<evidence type="ECO:0000256" key="6">
    <source>
        <dbReference type="ARBA" id="ARBA00023239"/>
    </source>
</evidence>
<keyword evidence="10" id="KW-1185">Reference proteome</keyword>
<dbReference type="InterPro" id="IPR013785">
    <property type="entry name" value="Aldolase_TIM"/>
</dbReference>
<evidence type="ECO:0000256" key="8">
    <source>
        <dbReference type="ARBA" id="ARBA00023277"/>
    </source>
</evidence>
<dbReference type="Proteomes" id="UP000778951">
    <property type="component" value="Unassembled WGS sequence"/>
</dbReference>
<dbReference type="Pfam" id="PF01081">
    <property type="entry name" value="Aldolase"/>
    <property type="match status" value="1"/>
</dbReference>
<name>A0A968GJR7_9SPIO</name>
<keyword evidence="8" id="KW-0119">Carbohydrate metabolism</keyword>
<dbReference type="NCBIfam" id="TIGR01182">
    <property type="entry name" value="eda"/>
    <property type="match status" value="1"/>
</dbReference>
<accession>A0A968GJR7</accession>
<dbReference type="NCBIfam" id="NF004325">
    <property type="entry name" value="PRK05718.1"/>
    <property type="match status" value="1"/>
</dbReference>
<evidence type="ECO:0000256" key="3">
    <source>
        <dbReference type="ARBA" id="ARBA00006906"/>
    </source>
</evidence>
<dbReference type="GO" id="GO:0008675">
    <property type="term" value="F:2-dehydro-3-deoxy-phosphogluconate aldolase activity"/>
    <property type="evidence" value="ECO:0007669"/>
    <property type="project" value="UniProtKB-EC"/>
</dbReference>
<keyword evidence="6" id="KW-0456">Lyase</keyword>
<comment type="catalytic activity">
    <reaction evidence="1">
        <text>2-dehydro-3-deoxy-6-phospho-D-gluconate = D-glyceraldehyde 3-phosphate + pyruvate</text>
        <dbReference type="Rhea" id="RHEA:17089"/>
        <dbReference type="ChEBI" id="CHEBI:15361"/>
        <dbReference type="ChEBI" id="CHEBI:57569"/>
        <dbReference type="ChEBI" id="CHEBI:59776"/>
        <dbReference type="EC" id="4.1.2.14"/>
    </reaction>
</comment>
<gene>
    <name evidence="9" type="ORF">HCT48_02740</name>
</gene>